<keyword evidence="9" id="KW-0342">GTP-binding</keyword>
<evidence type="ECO:0000256" key="3">
    <source>
        <dbReference type="ARBA" id="ARBA00014919"/>
    </source>
</evidence>
<sequence length="393" mass="43474">MRVKRYQANSIKDAMALVKKDLGADALIVSTKKIPVQEGEWGPGVRQRFEVTAIPSQKGELQHAEEPAAEEPLVDLRPRRPGKPLETAQGSVEMNRLRELFSLLGHREDALGMLLADPAATQVYVALVRAGISTVHARDWVDQAKAAAPGCDPARLFKAVMNLVLKRFNFSRPCEIKEGQAVCAFVGPTGVGKTTTIAKLAAELHLTRKKNVGLLSIDNYRIGAVEQLKTYASILGLPCLQAFNQKDLQYALKRLADKDVVLIDTAGQSQYDTQRMREMEALFDGERRIDIHLVLSAVTCESEMEETAKRFGGLDFSSYVFTKTDETKKRGAIVNQVLKRPMPVSFISTGQRVPEDFFRADRETMKNLLFSDLQGSFEDYSAAGEPNAMGLSV</sequence>
<keyword evidence="10" id="KW-0472">Membrane</keyword>
<evidence type="ECO:0000256" key="5">
    <source>
        <dbReference type="ARBA" id="ARBA00022475"/>
    </source>
</evidence>
<keyword evidence="7" id="KW-1005">Bacterial flagellum biogenesis</keyword>
<evidence type="ECO:0000256" key="12">
    <source>
        <dbReference type="ARBA" id="ARBA00025337"/>
    </source>
</evidence>
<dbReference type="Gene3D" id="3.40.50.300">
    <property type="entry name" value="P-loop containing nucleotide triphosphate hydrolases"/>
    <property type="match status" value="1"/>
</dbReference>
<reference evidence="18" key="1">
    <citation type="submission" date="2016-11" db="EMBL/GenBank/DDBJ databases">
        <authorList>
            <person name="Varghese N."/>
            <person name="Submissions S."/>
        </authorList>
    </citation>
    <scope>NUCLEOTIDE SEQUENCE [LARGE SCALE GENOMIC DNA]</scope>
    <source>
        <strain evidence="18">DSM 16219</strain>
    </source>
</reference>
<dbReference type="Pfam" id="PF00448">
    <property type="entry name" value="SRP54"/>
    <property type="match status" value="1"/>
</dbReference>
<evidence type="ECO:0000256" key="8">
    <source>
        <dbReference type="ARBA" id="ARBA00022927"/>
    </source>
</evidence>
<evidence type="ECO:0000256" key="9">
    <source>
        <dbReference type="ARBA" id="ARBA00023134"/>
    </source>
</evidence>
<keyword evidence="17" id="KW-0969">Cilium</keyword>
<keyword evidence="6" id="KW-0547">Nucleotide-binding</keyword>
<evidence type="ECO:0000256" key="2">
    <source>
        <dbReference type="ARBA" id="ARBA00008531"/>
    </source>
</evidence>
<dbReference type="InterPro" id="IPR003593">
    <property type="entry name" value="AAA+_ATPase"/>
</dbReference>
<dbReference type="PANTHER" id="PTHR43134:SF3">
    <property type="entry name" value="FLAGELLAR BIOSYNTHESIS PROTEIN FLHF"/>
    <property type="match status" value="1"/>
</dbReference>
<evidence type="ECO:0000256" key="7">
    <source>
        <dbReference type="ARBA" id="ARBA00022795"/>
    </source>
</evidence>
<gene>
    <name evidence="17" type="ORF">SAMN02745216_01240</name>
</gene>
<evidence type="ECO:0000256" key="11">
    <source>
        <dbReference type="ARBA" id="ARBA00023225"/>
    </source>
</evidence>
<comment type="function">
    <text evidence="12">Necessary for flagellar biosynthesis. May be involved in translocation of the flagellum.</text>
</comment>
<keyword evidence="17" id="KW-0966">Cell projection</keyword>
<dbReference type="GO" id="GO:0044781">
    <property type="term" value="P:bacterial-type flagellum organization"/>
    <property type="evidence" value="ECO:0007669"/>
    <property type="project" value="UniProtKB-UniRule"/>
</dbReference>
<evidence type="ECO:0000256" key="13">
    <source>
        <dbReference type="NCBIfam" id="TIGR03499"/>
    </source>
</evidence>
<dbReference type="InterPro" id="IPR020006">
    <property type="entry name" value="FlhF"/>
</dbReference>
<comment type="subcellular location">
    <subcellularLocation>
        <location evidence="1">Cell membrane</location>
        <topology evidence="1">Peripheral membrane protein</topology>
        <orientation evidence="1">Cytoplasmic side</orientation>
    </subcellularLocation>
</comment>
<feature type="domain" description="SRP54-type proteins GTP-binding" evidence="16">
    <location>
        <begin position="180"/>
        <end position="371"/>
    </location>
</feature>
<dbReference type="RefSeq" id="WP_073474044.1">
    <property type="nucleotide sequence ID" value="NZ_FQZU01000005.1"/>
</dbReference>
<dbReference type="NCBIfam" id="TIGR03499">
    <property type="entry name" value="FlhF"/>
    <property type="match status" value="1"/>
</dbReference>
<dbReference type="GO" id="GO:0006614">
    <property type="term" value="P:SRP-dependent cotranslational protein targeting to membrane"/>
    <property type="evidence" value="ECO:0007669"/>
    <property type="project" value="UniProtKB-UniRule"/>
</dbReference>
<feature type="region of interest" description="Disordered" evidence="14">
    <location>
        <begin position="57"/>
        <end position="89"/>
    </location>
</feature>
<keyword evidence="5" id="KW-1003">Cell membrane</keyword>
<accession>A0A1M6HJH1</accession>
<dbReference type="AlphaFoldDB" id="A0A1M6HJH1"/>
<protein>
    <recommendedName>
        <fullName evidence="3 13">Flagellar biosynthesis protein FlhF</fullName>
    </recommendedName>
</protein>
<dbReference type="FunFam" id="3.40.50.300:FF:000695">
    <property type="entry name" value="Flagellar biosynthesis regulator FlhF"/>
    <property type="match status" value="1"/>
</dbReference>
<evidence type="ECO:0000259" key="15">
    <source>
        <dbReference type="SMART" id="SM00382"/>
    </source>
</evidence>
<evidence type="ECO:0000256" key="14">
    <source>
        <dbReference type="SAM" id="MobiDB-lite"/>
    </source>
</evidence>
<dbReference type="STRING" id="1121393.SAMN02745216_01240"/>
<feature type="domain" description="AAA+ ATPase" evidence="15">
    <location>
        <begin position="179"/>
        <end position="369"/>
    </location>
</feature>
<dbReference type="SUPFAM" id="SSF52540">
    <property type="entry name" value="P-loop containing nucleoside triphosphate hydrolases"/>
    <property type="match status" value="1"/>
</dbReference>
<evidence type="ECO:0000256" key="6">
    <source>
        <dbReference type="ARBA" id="ARBA00022741"/>
    </source>
</evidence>
<dbReference type="GO" id="GO:0005047">
    <property type="term" value="F:signal recognition particle binding"/>
    <property type="evidence" value="ECO:0007669"/>
    <property type="project" value="TreeGrafter"/>
</dbReference>
<dbReference type="PANTHER" id="PTHR43134">
    <property type="entry name" value="SIGNAL RECOGNITION PARTICLE RECEPTOR SUBUNIT ALPHA"/>
    <property type="match status" value="1"/>
</dbReference>
<evidence type="ECO:0000256" key="1">
    <source>
        <dbReference type="ARBA" id="ARBA00004413"/>
    </source>
</evidence>
<dbReference type="InterPro" id="IPR027417">
    <property type="entry name" value="P-loop_NTPase"/>
</dbReference>
<dbReference type="GO" id="GO:0015031">
    <property type="term" value="P:protein transport"/>
    <property type="evidence" value="ECO:0007669"/>
    <property type="project" value="UniProtKB-KW"/>
</dbReference>
<evidence type="ECO:0000256" key="10">
    <source>
        <dbReference type="ARBA" id="ARBA00023136"/>
    </source>
</evidence>
<comment type="similarity">
    <text evidence="2">Belongs to the GTP-binding SRP family.</text>
</comment>
<dbReference type="GO" id="GO:0005886">
    <property type="term" value="C:plasma membrane"/>
    <property type="evidence" value="ECO:0007669"/>
    <property type="project" value="UniProtKB-SubCell"/>
</dbReference>
<dbReference type="SMART" id="SM00382">
    <property type="entry name" value="AAA"/>
    <property type="match status" value="1"/>
</dbReference>
<dbReference type="CDD" id="cd17873">
    <property type="entry name" value="FlhF"/>
    <property type="match status" value="1"/>
</dbReference>
<evidence type="ECO:0000313" key="18">
    <source>
        <dbReference type="Proteomes" id="UP000183994"/>
    </source>
</evidence>
<keyword evidence="8" id="KW-0653">Protein transport</keyword>
<dbReference type="GO" id="GO:0005525">
    <property type="term" value="F:GTP binding"/>
    <property type="evidence" value="ECO:0007669"/>
    <property type="project" value="UniProtKB-UniRule"/>
</dbReference>
<dbReference type="GO" id="GO:0003924">
    <property type="term" value="F:GTPase activity"/>
    <property type="evidence" value="ECO:0007669"/>
    <property type="project" value="UniProtKB-UniRule"/>
</dbReference>
<proteinExistence type="inferred from homology"/>
<dbReference type="InterPro" id="IPR000897">
    <property type="entry name" value="SRP54_GTPase_dom"/>
</dbReference>
<dbReference type="EMBL" id="FQZU01000005">
    <property type="protein sequence ID" value="SHJ22328.1"/>
    <property type="molecule type" value="Genomic_DNA"/>
</dbReference>
<evidence type="ECO:0000259" key="16">
    <source>
        <dbReference type="SMART" id="SM00962"/>
    </source>
</evidence>
<keyword evidence="17" id="KW-0282">Flagellum</keyword>
<dbReference type="SMART" id="SM00962">
    <property type="entry name" value="SRP54"/>
    <property type="match status" value="1"/>
</dbReference>
<keyword evidence="18" id="KW-1185">Reference proteome</keyword>
<dbReference type="OrthoDB" id="9778554at2"/>
<evidence type="ECO:0000256" key="4">
    <source>
        <dbReference type="ARBA" id="ARBA00022448"/>
    </source>
</evidence>
<dbReference type="InterPro" id="IPR047040">
    <property type="entry name" value="FlhF__GTPase_dom"/>
</dbReference>
<organism evidence="17 18">
    <name type="scientific">Desulfatibacillum alkenivorans DSM 16219</name>
    <dbReference type="NCBI Taxonomy" id="1121393"/>
    <lineage>
        <taxon>Bacteria</taxon>
        <taxon>Pseudomonadati</taxon>
        <taxon>Thermodesulfobacteriota</taxon>
        <taxon>Desulfobacteria</taxon>
        <taxon>Desulfobacterales</taxon>
        <taxon>Desulfatibacillaceae</taxon>
        <taxon>Desulfatibacillum</taxon>
    </lineage>
</organism>
<name>A0A1M6HJH1_9BACT</name>
<dbReference type="Gene3D" id="1.20.120.1380">
    <property type="entry name" value="Flagellar FlhF biosynthesis protein, N domain"/>
    <property type="match status" value="1"/>
</dbReference>
<dbReference type="Proteomes" id="UP000183994">
    <property type="component" value="Unassembled WGS sequence"/>
</dbReference>
<keyword evidence="11" id="KW-1006">Bacterial flagellum protein export</keyword>
<evidence type="ECO:0000313" key="17">
    <source>
        <dbReference type="EMBL" id="SHJ22328.1"/>
    </source>
</evidence>
<keyword evidence="4" id="KW-0813">Transport</keyword>